<proteinExistence type="predicted"/>
<dbReference type="EMBL" id="CAXAMN010020002">
    <property type="protein sequence ID" value="CAK9055539.1"/>
    <property type="molecule type" value="Genomic_DNA"/>
</dbReference>
<gene>
    <name evidence="2" type="ORF">CCMP2556_LOCUS27628</name>
</gene>
<evidence type="ECO:0000313" key="3">
    <source>
        <dbReference type="Proteomes" id="UP001642484"/>
    </source>
</evidence>
<dbReference type="Proteomes" id="UP001642484">
    <property type="component" value="Unassembled WGS sequence"/>
</dbReference>
<feature type="region of interest" description="Disordered" evidence="1">
    <location>
        <begin position="189"/>
        <end position="213"/>
    </location>
</feature>
<evidence type="ECO:0000313" key="2">
    <source>
        <dbReference type="EMBL" id="CAK9055539.1"/>
    </source>
</evidence>
<feature type="region of interest" description="Disordered" evidence="1">
    <location>
        <begin position="288"/>
        <end position="336"/>
    </location>
</feature>
<protein>
    <submittedName>
        <fullName evidence="2">Uncharacterized protein</fullName>
    </submittedName>
</protein>
<evidence type="ECO:0000256" key="1">
    <source>
        <dbReference type="SAM" id="MobiDB-lite"/>
    </source>
</evidence>
<sequence>MADGRCFWSCVISYKWSQIFSRFEAYEMPPEADIKSVLELYKLKLQVVKARFPDLLSVENDGATYTYKNLFKIKFNVPGDVTSLHMSATIADAYMRAEQREFGKMEGLKKILMKDLCEKCELFGISKMGNVPELRDRLFLHFLQNATEENLLGLPAYQAEADALPHESDGAAGIEDSGKDAHVPLSETKEDAAVPEAPEKALSGKPETPRGSGFPISPETDMLFDTLHAGVVIQTVEIRNDLKQRASDFGLAKSGNTDALKTRIIDHWLSYIMCTESQLIKYIKDQTADAPADPSPAVPNGGNPVRKDTDAAPGKSAPETAHEGSGGGNNASSSTPSNSLLLFGRRSFAMTNAEVQDQTSFFADIGEGPAVQDGDTTTCKDIIEEAKDGLIPLAACVKMSQGFQEVLDEQVAVLLAGPMKLPKKANMTRQFVSRLVMGPASMHSLDLINDELDGTGLQVWGLVVQEESLVDLEAFKKRLNLSADCYDGIMKREAPLDLSAGSQWLTSGFLNFGSAEEALRDAKENSEKGEQARARIDQQVIAHCTSIAELKALAECWETLTSKMLTTAHFMSQEPMTVFEAGGFSANGQPVDQIHHLLRARLELTDADDVQCHADLRKRPRAFDCNFLQANTGIQGYSDLPIGANGQPERPKAFNQDTLLERTLLAWQSMPRKAFIAAWTMTGYFSKEHFPEGLGLSQEDATATLDATGMLRAIGIRDDNPCMAKDANRWYWSLRMPNGSIAALPTLIANAVEVEVCKHRRERKVLFFKQPHAWQDKLKATNAKIMTIVYNLRQGRLATAQFLKRCTSQVSGKLEFLSKGNGHEMLRIHFQLREVGGDPTGPGAYYLPSKNFEQREICCVSTNAERNGFDILREAYAGRVSAHISVCPISFFSDSI</sequence>
<comment type="caution">
    <text evidence="2">The sequence shown here is derived from an EMBL/GenBank/DDBJ whole genome shotgun (WGS) entry which is preliminary data.</text>
</comment>
<accession>A0ABP0MZR1</accession>
<name>A0ABP0MZR1_9DINO</name>
<keyword evidence="3" id="KW-1185">Reference proteome</keyword>
<organism evidence="2 3">
    <name type="scientific">Durusdinium trenchii</name>
    <dbReference type="NCBI Taxonomy" id="1381693"/>
    <lineage>
        <taxon>Eukaryota</taxon>
        <taxon>Sar</taxon>
        <taxon>Alveolata</taxon>
        <taxon>Dinophyceae</taxon>
        <taxon>Suessiales</taxon>
        <taxon>Symbiodiniaceae</taxon>
        <taxon>Durusdinium</taxon>
    </lineage>
</organism>
<reference evidence="2 3" key="1">
    <citation type="submission" date="2024-02" db="EMBL/GenBank/DDBJ databases">
        <authorList>
            <person name="Chen Y."/>
            <person name="Shah S."/>
            <person name="Dougan E. K."/>
            <person name="Thang M."/>
            <person name="Chan C."/>
        </authorList>
    </citation>
    <scope>NUCLEOTIDE SEQUENCE [LARGE SCALE GENOMIC DNA]</scope>
</reference>